<dbReference type="InterPro" id="IPR001242">
    <property type="entry name" value="Condensation_dom"/>
</dbReference>
<dbReference type="InterPro" id="IPR010071">
    <property type="entry name" value="AA_adenyl_dom"/>
</dbReference>
<dbReference type="Gene3D" id="2.30.38.10">
    <property type="entry name" value="Luciferase, Domain 3"/>
    <property type="match status" value="1"/>
</dbReference>
<dbReference type="SMART" id="SM00823">
    <property type="entry name" value="PKS_PP"/>
    <property type="match status" value="2"/>
</dbReference>
<feature type="domain" description="Carrier" evidence="5">
    <location>
        <begin position="1630"/>
        <end position="1705"/>
    </location>
</feature>
<keyword evidence="2" id="KW-0596">Phosphopantetheine</keyword>
<evidence type="ECO:0000256" key="2">
    <source>
        <dbReference type="ARBA" id="ARBA00022450"/>
    </source>
</evidence>
<dbReference type="InterPro" id="IPR036736">
    <property type="entry name" value="ACP-like_sf"/>
</dbReference>
<dbReference type="InterPro" id="IPR010080">
    <property type="entry name" value="Thioester_reductase-like_dom"/>
</dbReference>
<dbReference type="Pfam" id="PF13193">
    <property type="entry name" value="AMP-binding_C"/>
    <property type="match status" value="1"/>
</dbReference>
<dbReference type="InterPro" id="IPR036291">
    <property type="entry name" value="NAD(P)-bd_dom_sf"/>
</dbReference>
<dbReference type="Pfam" id="PF07993">
    <property type="entry name" value="NAD_binding_4"/>
    <property type="match status" value="1"/>
</dbReference>
<evidence type="ECO:0000313" key="7">
    <source>
        <dbReference type="Proteomes" id="UP000597138"/>
    </source>
</evidence>
<evidence type="ECO:0000256" key="1">
    <source>
        <dbReference type="ARBA" id="ARBA00001957"/>
    </source>
</evidence>
<keyword evidence="7" id="KW-1185">Reference proteome</keyword>
<dbReference type="InterPro" id="IPR020845">
    <property type="entry name" value="AMP-binding_CS"/>
</dbReference>
<protein>
    <recommendedName>
        <fullName evidence="5">Carrier domain-containing protein</fullName>
    </recommendedName>
</protein>
<proteinExistence type="predicted"/>
<evidence type="ECO:0000313" key="6">
    <source>
        <dbReference type="EMBL" id="GGD76566.1"/>
    </source>
</evidence>
<dbReference type="InterPro" id="IPR042099">
    <property type="entry name" value="ANL_N_sf"/>
</dbReference>
<dbReference type="SUPFAM" id="SSF51735">
    <property type="entry name" value="NAD(P)-binding Rossmann-fold domains"/>
    <property type="match status" value="1"/>
</dbReference>
<dbReference type="InterPro" id="IPR013120">
    <property type="entry name" value="FAR_NAD-bd"/>
</dbReference>
<sequence length="2097" mass="225590">MLCERDHLPHDALLLGDIRGELLTRFCRRPERQDVSIYLRTSGDITLDVQVRHPQSARGLAIALEHYAALLSRLDAQLDTPLAGLDFDTPSLAARRRAWSHGGPLAAAPRDVLACFDDIVRAQPDAPALSGPDARFTYAELAAAASCIARALKAHGGPEALVGLCVSRGARVVAGMLGVMAAGAGYVPLDPLMPEERLRFMAEDASLAAVIADADTEARVRAAFACPVLRIEDMLDASASPCQPCALSRGAESAHAAYVIYTSGTTGKPKGVVIERGMLAHMIASLEGRYERGPATRWLQFASVNFDASVLEIFNPLTHGGQIVVAPDHVRADPEALFDFLVEARITHAFLPPAVLRLLPRRPLPDLDTIMCGGEASDDDTVRFWSSVTRLSNIYGPTEITVLCTENLFGDQKLANQLGRPLPGYAIHLLDANARAVPLGGIGEICIGGASVARGYLHRPEMTAEKFIDDADGRGRLYRSGDLGRFMPNGEIEFLGRNDFQVKVRGYRIEIAEVEHVIATQPEVSAVCIGTYPHQGSVALVAWYTANGLDAAGLRSRLETRLPAYMIPAFLVPVAHWPLTLNGKLDRALLPAPAAASSQKSARAFDALERAVQSAWAETLGVSAEVIDESSHFFEAGGHSLLATLACGRIGAALGVSLKPGLLLAHPAFGAFCEALRNAMIHDDPLPALLHDEAAAHGVAVTSGIAEAMFHRVRLNRMDNAYNIVIRADFSREVNPLALHAALRRLFARDALFSASLSDASGGLRLLPNASGEAVQIPIESATAEQIGAHIDAWTTAPVHPDDTPCWRARLLLDVESGASTLLFCVHHAMFDGWSLTLLLEELAANYEGRALEHRTLNWFDYCAWKHRVAHTTAFARAQRYWANKLEGMALRVELPCDFATRRADANRVIPMHLTQEQAGKLRNIAHTRGTTLSPVLFALHLVWLWRVSGQATLASGYPQAGRDVPGSESVYGMLVSMAVMKMQIDPRQAFGELVSAVHAQMLDDREHLLATPFEAGVADIGAVNTLFSLQSGIDLHARIGDGGVSVQELPSKTSKADISVILYADRQGGIDGRIEYDGSLFEAGTAHAMHDVLTTLIDSAANQPAAFVGDLAYLSDAGRALVTRFARGAPLDDAASSIPARFASIAARFADREAIRFEQHTLSYDALDAMSERIASGLQAHAGAGSCVGVAMAKGPLLVAAILGVLKAGCAYVPLDPSYPAERLMHFASNCALEVCITDAHGRAGLEAAQLSHLVFVDAGLLAQAAPRALAEVSPDALAYVIHTSGSTGKPKGVLIEHHSVVRMIAGAAIALDYAAGCVSTLVASTNFDASVLEIFLALLNGGTLVIAPETARRDPDLLHHLLERECVTHAILAPVLLQGLPKEPLPSLKMLAFGGDTLDETAARWWAGRTRLFSLYGPTEATVMATFGQIAPDGRVRVLGKPLPGYDVYLLDAQSQRVPPGSIGELCIGGDNLARGYRNEATLTLRRFDADPFADKPYARMYRTGDLGRYLEDGVIEYFGRNDEQVKLRGFRIELGEIENELAALPGVANVACAIRGAGEQRYIAAYYVLAGNAQIDEDAMRAHIAATLPDYMAPARYIGLAALPLSGSGKIDRKALPEPAAQSSGEPPRAGLETQIAAIWCALLHLDAVSREDDFFRLGGNSILAMRMHARVRAETGLDFAMPAFYRAPTIASLASREDEDDIARAVADAALPLAPVDPALPAWRETGAARIRNVILTGASGFIGIHLLAEVSHVADTVFCLQRCDDPAAGLGRLVDEARVAGLAIDFSRVRVLSADLAKPRLGVSEADWNHLAVHADAILHGGAHVHHLHGYGSLKAANVGGTEALLQLALSVRMKPMCFVSTMSVPMMLEGATRVEERIASGRPQSDNGYLLGKWVSEQRVLAYSRAHGLPATVVRVGNVTGHAETGYSNYRQNHFWLFNQGCIQLGAYPATGQTVEMTPVNLLARALCALALNPRDGLHVANLQNRECMSQDAWFEALGKEGLHALPEAPEAWKQRLATLDSANGLALLRDFYTGDLTFHDMPVDQIGTIARLAQLDVRFTIDYARLIRVYVRYLRDEGFLPANTRDAEVM</sequence>
<dbReference type="SUPFAM" id="SSF56801">
    <property type="entry name" value="Acetyl-CoA synthetase-like"/>
    <property type="match status" value="2"/>
</dbReference>
<dbReference type="Pfam" id="PF00550">
    <property type="entry name" value="PP-binding"/>
    <property type="match status" value="2"/>
</dbReference>
<reference evidence="7" key="1">
    <citation type="journal article" date="2019" name="Int. J. Syst. Evol. Microbiol.">
        <title>The Global Catalogue of Microorganisms (GCM) 10K type strain sequencing project: providing services to taxonomists for standard genome sequencing and annotation.</title>
        <authorList>
            <consortium name="The Broad Institute Genomics Platform"/>
            <consortium name="The Broad Institute Genome Sequencing Center for Infectious Disease"/>
            <person name="Wu L."/>
            <person name="Ma J."/>
        </authorList>
    </citation>
    <scope>NUCLEOTIDE SEQUENCE [LARGE SCALE GENOMIC DNA]</scope>
    <source>
        <strain evidence="7">CGMCC 1.11013</strain>
    </source>
</reference>
<dbReference type="Gene3D" id="1.10.1200.10">
    <property type="entry name" value="ACP-like"/>
    <property type="match status" value="2"/>
</dbReference>
<dbReference type="Pfam" id="PF00501">
    <property type="entry name" value="AMP-binding"/>
    <property type="match status" value="2"/>
</dbReference>
<organism evidence="6 7">
    <name type="scientific">Caballeronia grimmiae</name>
    <dbReference type="NCBI Taxonomy" id="1071679"/>
    <lineage>
        <taxon>Bacteria</taxon>
        <taxon>Pseudomonadati</taxon>
        <taxon>Pseudomonadota</taxon>
        <taxon>Betaproteobacteria</taxon>
        <taxon>Burkholderiales</taxon>
        <taxon>Burkholderiaceae</taxon>
        <taxon>Caballeronia</taxon>
    </lineage>
</organism>
<keyword evidence="4" id="KW-0436">Ligase</keyword>
<comment type="caution">
    <text evidence="6">The sequence shown here is derived from an EMBL/GenBank/DDBJ whole genome shotgun (WGS) entry which is preliminary data.</text>
</comment>
<dbReference type="CDD" id="cd05930">
    <property type="entry name" value="A_NRPS"/>
    <property type="match status" value="2"/>
</dbReference>
<dbReference type="InterPro" id="IPR045851">
    <property type="entry name" value="AMP-bd_C_sf"/>
</dbReference>
<dbReference type="InterPro" id="IPR025110">
    <property type="entry name" value="AMP-bd_C"/>
</dbReference>
<feature type="domain" description="Carrier" evidence="5">
    <location>
        <begin position="603"/>
        <end position="680"/>
    </location>
</feature>
<name>A0ABQ1RSD6_9BURK</name>
<evidence type="ECO:0000256" key="4">
    <source>
        <dbReference type="ARBA" id="ARBA00022598"/>
    </source>
</evidence>
<dbReference type="PANTHER" id="PTHR45527:SF1">
    <property type="entry name" value="FATTY ACID SYNTHASE"/>
    <property type="match status" value="1"/>
</dbReference>
<dbReference type="Proteomes" id="UP000597138">
    <property type="component" value="Unassembled WGS sequence"/>
</dbReference>
<dbReference type="PROSITE" id="PS00012">
    <property type="entry name" value="PHOSPHOPANTETHEINE"/>
    <property type="match status" value="1"/>
</dbReference>
<dbReference type="PROSITE" id="PS50075">
    <property type="entry name" value="CARRIER"/>
    <property type="match status" value="2"/>
</dbReference>
<dbReference type="PROSITE" id="PS00455">
    <property type="entry name" value="AMP_BINDING"/>
    <property type="match status" value="2"/>
</dbReference>
<accession>A0ABQ1RSD6</accession>
<dbReference type="EMBL" id="BMEG01000005">
    <property type="protein sequence ID" value="GGD76566.1"/>
    <property type="molecule type" value="Genomic_DNA"/>
</dbReference>
<dbReference type="SUPFAM" id="SSF47336">
    <property type="entry name" value="ACP-like"/>
    <property type="match status" value="2"/>
</dbReference>
<evidence type="ECO:0000259" key="5">
    <source>
        <dbReference type="PROSITE" id="PS50075"/>
    </source>
</evidence>
<evidence type="ECO:0000256" key="3">
    <source>
        <dbReference type="ARBA" id="ARBA00022553"/>
    </source>
</evidence>
<dbReference type="Gene3D" id="3.40.50.980">
    <property type="match status" value="2"/>
</dbReference>
<dbReference type="SUPFAM" id="SSF52777">
    <property type="entry name" value="CoA-dependent acyltransferases"/>
    <property type="match status" value="2"/>
</dbReference>
<dbReference type="Gene3D" id="3.30.559.30">
    <property type="entry name" value="Nonribosomal peptide synthetase, condensation domain"/>
    <property type="match status" value="1"/>
</dbReference>
<dbReference type="InterPro" id="IPR006162">
    <property type="entry name" value="Ppantetheine_attach_site"/>
</dbReference>
<dbReference type="Gene3D" id="3.40.50.12780">
    <property type="entry name" value="N-terminal domain of ligase-like"/>
    <property type="match status" value="1"/>
</dbReference>
<dbReference type="NCBIfam" id="TIGR01746">
    <property type="entry name" value="Thioester-redct"/>
    <property type="match status" value="1"/>
</dbReference>
<dbReference type="Pfam" id="PF00668">
    <property type="entry name" value="Condensation"/>
    <property type="match status" value="1"/>
</dbReference>
<dbReference type="NCBIfam" id="TIGR01733">
    <property type="entry name" value="AA-adenyl-dom"/>
    <property type="match status" value="2"/>
</dbReference>
<dbReference type="Gene3D" id="3.30.300.30">
    <property type="match status" value="2"/>
</dbReference>
<dbReference type="InterPro" id="IPR020806">
    <property type="entry name" value="PKS_PP-bd"/>
</dbReference>
<dbReference type="InterPro" id="IPR000873">
    <property type="entry name" value="AMP-dep_synth/lig_dom"/>
</dbReference>
<comment type="cofactor">
    <cofactor evidence="1">
        <name>pantetheine 4'-phosphate</name>
        <dbReference type="ChEBI" id="CHEBI:47942"/>
    </cofactor>
</comment>
<dbReference type="InterPro" id="IPR009081">
    <property type="entry name" value="PP-bd_ACP"/>
</dbReference>
<gene>
    <name evidence="6" type="ORF">GCM10010985_33940</name>
</gene>
<dbReference type="Gene3D" id="3.30.559.10">
    <property type="entry name" value="Chloramphenicol acetyltransferase-like domain"/>
    <property type="match status" value="1"/>
</dbReference>
<dbReference type="Gene3D" id="3.40.50.720">
    <property type="entry name" value="NAD(P)-binding Rossmann-like Domain"/>
    <property type="match status" value="1"/>
</dbReference>
<dbReference type="PANTHER" id="PTHR45527">
    <property type="entry name" value="NONRIBOSOMAL PEPTIDE SYNTHETASE"/>
    <property type="match status" value="1"/>
</dbReference>
<dbReference type="InterPro" id="IPR023213">
    <property type="entry name" value="CAT-like_dom_sf"/>
</dbReference>
<keyword evidence="3" id="KW-0597">Phosphoprotein</keyword>